<name>A0A077ZWF0_STYLE</name>
<reference evidence="2 3" key="1">
    <citation type="submission" date="2014-06" db="EMBL/GenBank/DDBJ databases">
        <authorList>
            <person name="Swart Estienne"/>
        </authorList>
    </citation>
    <scope>NUCLEOTIDE SEQUENCE [LARGE SCALE GENOMIC DNA]</scope>
    <source>
        <strain evidence="2 3">130c</strain>
    </source>
</reference>
<feature type="compositionally biased region" description="Basic and acidic residues" evidence="1">
    <location>
        <begin position="911"/>
        <end position="920"/>
    </location>
</feature>
<dbReference type="EMBL" id="CCKQ01001655">
    <property type="protein sequence ID" value="CDW72771.1"/>
    <property type="molecule type" value="Genomic_DNA"/>
</dbReference>
<evidence type="ECO:0000256" key="1">
    <source>
        <dbReference type="SAM" id="MobiDB-lite"/>
    </source>
</evidence>
<feature type="compositionally biased region" description="Basic residues" evidence="1">
    <location>
        <begin position="972"/>
        <end position="982"/>
    </location>
</feature>
<evidence type="ECO:0000313" key="2">
    <source>
        <dbReference type="EMBL" id="CDW72771.1"/>
    </source>
</evidence>
<organism evidence="2 3">
    <name type="scientific">Stylonychia lemnae</name>
    <name type="common">Ciliate</name>
    <dbReference type="NCBI Taxonomy" id="5949"/>
    <lineage>
        <taxon>Eukaryota</taxon>
        <taxon>Sar</taxon>
        <taxon>Alveolata</taxon>
        <taxon>Ciliophora</taxon>
        <taxon>Intramacronucleata</taxon>
        <taxon>Spirotrichea</taxon>
        <taxon>Stichotrichia</taxon>
        <taxon>Sporadotrichida</taxon>
        <taxon>Oxytrichidae</taxon>
        <taxon>Stylonychinae</taxon>
        <taxon>Stylonychia</taxon>
    </lineage>
</organism>
<protein>
    <recommendedName>
        <fullName evidence="4">CUE domain-containing protein</fullName>
    </recommendedName>
</protein>
<feature type="compositionally biased region" description="Basic and acidic residues" evidence="1">
    <location>
        <begin position="933"/>
        <end position="953"/>
    </location>
</feature>
<dbReference type="InterPro" id="IPR052586">
    <property type="entry name" value="ASCC2"/>
</dbReference>
<feature type="compositionally biased region" description="Basic and acidic residues" evidence="1">
    <location>
        <begin position="857"/>
        <end position="873"/>
    </location>
</feature>
<feature type="compositionally biased region" description="Basic and acidic residues" evidence="1">
    <location>
        <begin position="816"/>
        <end position="840"/>
    </location>
</feature>
<gene>
    <name evidence="2" type="primary">Contig12082.g12924</name>
    <name evidence="2" type="ORF">STYLEM_1735</name>
</gene>
<proteinExistence type="predicted"/>
<dbReference type="Proteomes" id="UP000039865">
    <property type="component" value="Unassembled WGS sequence"/>
</dbReference>
<feature type="compositionally biased region" description="Basic and acidic residues" evidence="1">
    <location>
        <begin position="758"/>
        <end position="768"/>
    </location>
</feature>
<feature type="compositionally biased region" description="Low complexity" evidence="1">
    <location>
        <begin position="801"/>
        <end position="813"/>
    </location>
</feature>
<dbReference type="GO" id="GO:0006355">
    <property type="term" value="P:regulation of DNA-templated transcription"/>
    <property type="evidence" value="ECO:0007669"/>
    <property type="project" value="TreeGrafter"/>
</dbReference>
<feature type="compositionally biased region" description="Basic and acidic residues" evidence="1">
    <location>
        <begin position="25"/>
        <end position="34"/>
    </location>
</feature>
<feature type="compositionally biased region" description="Polar residues" evidence="1">
    <location>
        <begin position="35"/>
        <end position="61"/>
    </location>
</feature>
<dbReference type="AlphaFoldDB" id="A0A077ZWF0"/>
<keyword evidence="3" id="KW-1185">Reference proteome</keyword>
<feature type="compositionally biased region" description="Gly residues" evidence="1">
    <location>
        <begin position="879"/>
        <end position="905"/>
    </location>
</feature>
<feature type="compositionally biased region" description="Acidic residues" evidence="1">
    <location>
        <begin position="733"/>
        <end position="746"/>
    </location>
</feature>
<evidence type="ECO:0000313" key="3">
    <source>
        <dbReference type="Proteomes" id="UP000039865"/>
    </source>
</evidence>
<dbReference type="GO" id="GO:0043130">
    <property type="term" value="F:ubiquitin binding"/>
    <property type="evidence" value="ECO:0007669"/>
    <property type="project" value="TreeGrafter"/>
</dbReference>
<dbReference type="OMA" id="SGNNEYQ"/>
<feature type="compositionally biased region" description="Basic and acidic residues" evidence="1">
    <location>
        <begin position="775"/>
        <end position="800"/>
    </location>
</feature>
<dbReference type="PANTHER" id="PTHR21494">
    <property type="entry name" value="ACTIVATING SIGNAL COINTEGRATOR 1 COMPLEX SUBUNIT 2 ASC-1 COMPLEX SUBUNIT P100"/>
    <property type="match status" value="1"/>
</dbReference>
<evidence type="ECO:0008006" key="4">
    <source>
        <dbReference type="Google" id="ProtNLM"/>
    </source>
</evidence>
<dbReference type="OrthoDB" id="8905122at2759"/>
<sequence length="1009" mass="118544">MPPKKFKGKKGVKIVSDLTSFNNQEVKKQQEKDFNQSSTSDQQKSVEKSQQLSQASVQSDSSRCEEEFGKFQPEDINIPNYYLLDNKLIDAYYAKLENFSEEEKDILQDAEFSHFSRLINRDLEFILNLRFTHFWSVIIKLPEILRFLDEFLQNVRKYNDIYKVQFIEFTEKQSQNEVDQNEPKQGLNINQQIKESMSKMLYLVLRIFYRLSVYQESEEVQFTLPFYSRLVYDNWVFDMAKVIDIAAVYGKSNQDIVHKIINNIFENDKRYVEDFKEAVDSLFKLIKKTFKEYSTIQAMIKGEHVKEMTHKELEAHILNYLTDYTEILSNINLITSTFPGSVLDTLRGTNSIIYLANSYCLTLQMKRDLVNKLNIYIPKIKGNTDKNLKKLHGVVQSQIAQQLKIFAMTLTGNNEVSKEILPKQINYITVQNEQETIGTTFLRRVLKRIDMLGFVKNIEDRFLPDGEKDFLKIILESLQKGQKVQVKKINAITHDKQVANHKNDQKDSQSHLKLQDKENIHNLFDMSGGTVKKEIIEQMYLKYDKNVELTLDQILSGNIPKDEYKLVVINKDQQVEQIDTSTHQNKAQNSELLQQYMLGAFEGSKARTTKNKKYYQEHLRAIEQQKYEEDNEDKDFKMKMLHLAGQMQYEDDFDDQNLYLEKNKNRNKQKQQESDDDDDDYFGLEKDQNKPAKKATPQTQSSKILQKTKEKDVQPQDDDEDDDMDDIDKLLEGLDEDEDQNYIFEDDEKRKKQLLQQEEQRKKQDQERQQQQQRNDQKGQRGKDQDKRQNQGRGQNDRGGDYQNNNNSNSYNQRGKRQDYHQQQSRDEGGYKDREQRPQQKQEFTQKFVPKGQQQNRENEEEKSERHERDDQSSRGSYQRGGYGGYSDRGRGRGQQRGGRGGRGRGYSDNYQREENDNDRYYTSSNPLQGEDLENKYDKPPPRNEIQNHKVEFNQDYESGEDEESQSSYGRGRGRGTGRGRGRGGQGSRGGHHDQKNRNQKKQGAYYPS</sequence>
<feature type="compositionally biased region" description="Acidic residues" evidence="1">
    <location>
        <begin position="715"/>
        <end position="726"/>
    </location>
</feature>
<feature type="region of interest" description="Disordered" evidence="1">
    <location>
        <begin position="25"/>
        <end position="61"/>
    </location>
</feature>
<dbReference type="PANTHER" id="PTHR21494:SF0">
    <property type="entry name" value="ACTIVATING SIGNAL COINTEGRATOR 1 COMPLEX SUBUNIT 2"/>
    <property type="match status" value="1"/>
</dbReference>
<feature type="region of interest" description="Disordered" evidence="1">
    <location>
        <begin position="663"/>
        <end position="1009"/>
    </location>
</feature>
<feature type="compositionally biased region" description="Polar residues" evidence="1">
    <location>
        <begin position="696"/>
        <end position="705"/>
    </location>
</feature>
<accession>A0A077ZWF0</accession>
<dbReference type="InParanoid" id="A0A077ZWF0"/>